<dbReference type="InterPro" id="IPR015399">
    <property type="entry name" value="DUF1977_DnaJ-like"/>
</dbReference>
<evidence type="ECO:0000313" key="8">
    <source>
        <dbReference type="EnsemblMetazoa" id="ADIR002694-PA"/>
    </source>
</evidence>
<evidence type="ECO:0000256" key="3">
    <source>
        <dbReference type="ARBA" id="ARBA00022989"/>
    </source>
</evidence>
<dbReference type="InterPro" id="IPR051100">
    <property type="entry name" value="DnaJ_subfamily_B/C"/>
</dbReference>
<dbReference type="Proteomes" id="UP000075884">
    <property type="component" value="Unassembled WGS sequence"/>
</dbReference>
<proteinExistence type="predicted"/>
<evidence type="ECO:0000256" key="2">
    <source>
        <dbReference type="ARBA" id="ARBA00022692"/>
    </source>
</evidence>
<dbReference type="Pfam" id="PF09320">
    <property type="entry name" value="DUF1977"/>
    <property type="match status" value="1"/>
</dbReference>
<feature type="compositionally biased region" description="Polar residues" evidence="5">
    <location>
        <begin position="53"/>
        <end position="62"/>
    </location>
</feature>
<reference evidence="8" key="2">
    <citation type="submission" date="2020-05" db="UniProtKB">
        <authorList>
            <consortium name="EnsemblMetazoa"/>
        </authorList>
    </citation>
    <scope>IDENTIFICATION</scope>
    <source>
        <strain evidence="8">WRAIR2</strain>
    </source>
</reference>
<comment type="subcellular location">
    <subcellularLocation>
        <location evidence="1">Membrane</location>
        <topology evidence="1">Single-pass membrane protein</topology>
    </subcellularLocation>
</comment>
<protein>
    <recommendedName>
        <fullName evidence="7">J domain-containing protein</fullName>
    </recommendedName>
</protein>
<dbReference type="GO" id="GO:0005789">
    <property type="term" value="C:endoplasmic reticulum membrane"/>
    <property type="evidence" value="ECO:0007669"/>
    <property type="project" value="TreeGrafter"/>
</dbReference>
<dbReference type="CDD" id="cd06257">
    <property type="entry name" value="DnaJ"/>
    <property type="match status" value="1"/>
</dbReference>
<dbReference type="PROSITE" id="PS50076">
    <property type="entry name" value="DNAJ_2"/>
    <property type="match status" value="1"/>
</dbReference>
<name>A0A182N4X9_9DIPT</name>
<accession>A0A182N4X9</accession>
<dbReference type="Gene3D" id="1.10.287.110">
    <property type="entry name" value="DnaJ domain"/>
    <property type="match status" value="1"/>
</dbReference>
<evidence type="ECO:0000313" key="9">
    <source>
        <dbReference type="Proteomes" id="UP000075884"/>
    </source>
</evidence>
<evidence type="ECO:0000256" key="4">
    <source>
        <dbReference type="ARBA" id="ARBA00023136"/>
    </source>
</evidence>
<evidence type="ECO:0000256" key="5">
    <source>
        <dbReference type="SAM" id="MobiDB-lite"/>
    </source>
</evidence>
<keyword evidence="2 6" id="KW-0812">Transmembrane</keyword>
<reference evidence="9" key="1">
    <citation type="submission" date="2013-03" db="EMBL/GenBank/DDBJ databases">
        <title>The Genome Sequence of Anopheles dirus WRAIR2.</title>
        <authorList>
            <consortium name="The Broad Institute Genomics Platform"/>
            <person name="Neafsey D.E."/>
            <person name="Walton C."/>
            <person name="Walker B."/>
            <person name="Young S.K."/>
            <person name="Zeng Q."/>
            <person name="Gargeya S."/>
            <person name="Fitzgerald M."/>
            <person name="Haas B."/>
            <person name="Abouelleil A."/>
            <person name="Allen A.W."/>
            <person name="Alvarado L."/>
            <person name="Arachchi H.M."/>
            <person name="Berlin A.M."/>
            <person name="Chapman S.B."/>
            <person name="Gainer-Dewar J."/>
            <person name="Goldberg J."/>
            <person name="Griggs A."/>
            <person name="Gujja S."/>
            <person name="Hansen M."/>
            <person name="Howarth C."/>
            <person name="Imamovic A."/>
            <person name="Ireland A."/>
            <person name="Larimer J."/>
            <person name="McCowan C."/>
            <person name="Murphy C."/>
            <person name="Pearson M."/>
            <person name="Poon T.W."/>
            <person name="Priest M."/>
            <person name="Roberts A."/>
            <person name="Saif S."/>
            <person name="Shea T."/>
            <person name="Sisk P."/>
            <person name="Sykes S."/>
            <person name="Wortman J."/>
            <person name="Nusbaum C."/>
            <person name="Birren B."/>
        </authorList>
    </citation>
    <scope>NUCLEOTIDE SEQUENCE [LARGE SCALE GENOMIC DNA]</scope>
    <source>
        <strain evidence="9">WRAIR2</strain>
    </source>
</reference>
<dbReference type="InterPro" id="IPR036869">
    <property type="entry name" value="J_dom_sf"/>
</dbReference>
<dbReference type="InterPro" id="IPR001623">
    <property type="entry name" value="DnaJ_domain"/>
</dbReference>
<dbReference type="SMART" id="SM00271">
    <property type="entry name" value="DnaJ"/>
    <property type="match status" value="1"/>
</dbReference>
<dbReference type="AlphaFoldDB" id="A0A182N4X9"/>
<evidence type="ECO:0000256" key="1">
    <source>
        <dbReference type="ARBA" id="ARBA00004167"/>
    </source>
</evidence>
<feature type="region of interest" description="Disordered" evidence="5">
    <location>
        <begin position="50"/>
        <end position="98"/>
    </location>
</feature>
<dbReference type="EnsemblMetazoa" id="ADIR002694-RA">
    <property type="protein sequence ID" value="ADIR002694-PA"/>
    <property type="gene ID" value="ADIR002694"/>
</dbReference>
<feature type="compositionally biased region" description="Basic and acidic residues" evidence="5">
    <location>
        <begin position="81"/>
        <end position="90"/>
    </location>
</feature>
<evidence type="ECO:0000256" key="6">
    <source>
        <dbReference type="SAM" id="Phobius"/>
    </source>
</evidence>
<dbReference type="SUPFAM" id="SSF46565">
    <property type="entry name" value="Chaperone J-domain"/>
    <property type="match status" value="1"/>
</dbReference>
<dbReference type="GO" id="GO:0030544">
    <property type="term" value="F:Hsp70 protein binding"/>
    <property type="evidence" value="ECO:0007669"/>
    <property type="project" value="TreeGrafter"/>
</dbReference>
<keyword evidence="3 6" id="KW-1133">Transmembrane helix</keyword>
<dbReference type="VEuPathDB" id="VectorBase:ADIR002694"/>
<feature type="transmembrane region" description="Helical" evidence="6">
    <location>
        <begin position="257"/>
        <end position="276"/>
    </location>
</feature>
<dbReference type="PRINTS" id="PR00625">
    <property type="entry name" value="JDOMAIN"/>
</dbReference>
<dbReference type="Pfam" id="PF00226">
    <property type="entry name" value="DnaJ"/>
    <property type="match status" value="1"/>
</dbReference>
<dbReference type="GO" id="GO:0071218">
    <property type="term" value="P:cellular response to misfolded protein"/>
    <property type="evidence" value="ECO:0007669"/>
    <property type="project" value="TreeGrafter"/>
</dbReference>
<organism evidence="8 9">
    <name type="scientific">Anopheles dirus</name>
    <dbReference type="NCBI Taxonomy" id="7168"/>
    <lineage>
        <taxon>Eukaryota</taxon>
        <taxon>Metazoa</taxon>
        <taxon>Ecdysozoa</taxon>
        <taxon>Arthropoda</taxon>
        <taxon>Hexapoda</taxon>
        <taxon>Insecta</taxon>
        <taxon>Pterygota</taxon>
        <taxon>Neoptera</taxon>
        <taxon>Endopterygota</taxon>
        <taxon>Diptera</taxon>
        <taxon>Nematocera</taxon>
        <taxon>Culicoidea</taxon>
        <taxon>Culicidae</taxon>
        <taxon>Anophelinae</taxon>
        <taxon>Anopheles</taxon>
    </lineage>
</organism>
<sequence length="382" mass="43121">MEVNKDEAKRCIELAMYSMKMGNLEKAEKLLKKSQNLYPLAQAEELLRRVKTSRSGPNTGSHDGNGGTTNGASSTTRRRAANREEEKPAEPKLNVDYTQDQANAVKRVQKCKDFYEVLGVTQDATDSEIKKCYKKHALQLHPDKNKAPGAMEAFKSLGNAVETLTDPQKRKAYDLYRTTGGGSASARTTRTPNGGFTYGQNGFNFHSDFDAGTNDLFNMFFGGGFPQQQQHTQHHYYRARTGRGSQYDDRNVSQPSLIFGLILCFIVVSLVSTFFASDPVYSLQQTGKFSVERRTLNLKISYFVKNNFLNEYQGTLSRLEHSVEEEYVTYMKRSCSNERTYRDAMIGRAKSFGSRAQFQQAQQLKMPSCDTLYRLGIGVVQY</sequence>
<dbReference type="STRING" id="7168.A0A182N4X9"/>
<dbReference type="FunFam" id="1.10.287.110:FF:000070">
    <property type="entry name" value="Endoplasmic reticulum protein, putative"/>
    <property type="match status" value="1"/>
</dbReference>
<keyword evidence="9" id="KW-1185">Reference proteome</keyword>
<evidence type="ECO:0000259" key="7">
    <source>
        <dbReference type="PROSITE" id="PS50076"/>
    </source>
</evidence>
<keyword evidence="4 6" id="KW-0472">Membrane</keyword>
<feature type="domain" description="J" evidence="7">
    <location>
        <begin position="113"/>
        <end position="177"/>
    </location>
</feature>
<dbReference type="PANTHER" id="PTHR43908">
    <property type="entry name" value="AT29763P-RELATED"/>
    <property type="match status" value="1"/>
</dbReference>
<dbReference type="PANTHER" id="PTHR43908:SF3">
    <property type="entry name" value="AT29763P-RELATED"/>
    <property type="match status" value="1"/>
</dbReference>